<dbReference type="AlphaFoldDB" id="A0A3B0V0K9"/>
<comment type="subcellular location">
    <subcellularLocation>
        <location evidence="1">Membrane</location>
        <topology evidence="1">Multi-pass membrane protein</topology>
    </subcellularLocation>
</comment>
<evidence type="ECO:0000256" key="3">
    <source>
        <dbReference type="ARBA" id="ARBA00022692"/>
    </source>
</evidence>
<dbReference type="EMBL" id="UOEU01000050">
    <property type="protein sequence ID" value="VAW30399.1"/>
    <property type="molecule type" value="Genomic_DNA"/>
</dbReference>
<dbReference type="GO" id="GO:0016020">
    <property type="term" value="C:membrane"/>
    <property type="evidence" value="ECO:0007669"/>
    <property type="project" value="UniProtKB-SubCell"/>
</dbReference>
<dbReference type="InterPro" id="IPR002794">
    <property type="entry name" value="DUF92_TMEM19"/>
</dbReference>
<evidence type="ECO:0000256" key="4">
    <source>
        <dbReference type="ARBA" id="ARBA00022989"/>
    </source>
</evidence>
<evidence type="ECO:0000256" key="2">
    <source>
        <dbReference type="ARBA" id="ARBA00009012"/>
    </source>
</evidence>
<comment type="similarity">
    <text evidence="2">Belongs to the TMEM19 family.</text>
</comment>
<name>A0A3B0V0K9_9ZZZZ</name>
<evidence type="ECO:0000256" key="5">
    <source>
        <dbReference type="ARBA" id="ARBA00023136"/>
    </source>
</evidence>
<gene>
    <name evidence="7" type="ORF">MNBD_CHLOROFLEXI01-402</name>
</gene>
<keyword evidence="7" id="KW-0808">Transferase</keyword>
<dbReference type="PANTHER" id="PTHR13353">
    <property type="entry name" value="TRANSMEMBRANE PROTEIN 19"/>
    <property type="match status" value="1"/>
</dbReference>
<sequence>MINQLVLAFILSGLVTALAYWRGSLAKSGAMGALLVGTLIYGFGGWIWGVLLALFFVSSSLLSHYKEGEKQAVAEKFDKGHRRDFSQVMANGGAGAIVALLHAFFPSPLWLLLFVGVMATVTADTWATELGTLSKRP</sequence>
<dbReference type="EC" id="2.7.4.-" evidence="7"/>
<keyword evidence="7" id="KW-0418">Kinase</keyword>
<proteinExistence type="inferred from homology"/>
<accession>A0A3B0V0K9</accession>
<organism evidence="7">
    <name type="scientific">hydrothermal vent metagenome</name>
    <dbReference type="NCBI Taxonomy" id="652676"/>
    <lineage>
        <taxon>unclassified sequences</taxon>
        <taxon>metagenomes</taxon>
        <taxon>ecological metagenomes</taxon>
    </lineage>
</organism>
<feature type="transmembrane region" description="Helical" evidence="6">
    <location>
        <begin position="43"/>
        <end position="65"/>
    </location>
</feature>
<reference evidence="7" key="1">
    <citation type="submission" date="2018-06" db="EMBL/GenBank/DDBJ databases">
        <authorList>
            <person name="Zhirakovskaya E."/>
        </authorList>
    </citation>
    <scope>NUCLEOTIDE SEQUENCE</scope>
</reference>
<dbReference type="PANTHER" id="PTHR13353:SF5">
    <property type="entry name" value="TRANSMEMBRANE PROTEIN 19"/>
    <property type="match status" value="1"/>
</dbReference>
<protein>
    <submittedName>
        <fullName evidence="7">Phytyl-phosphate kinase</fullName>
        <ecNumber evidence="7">2.7.4.-</ecNumber>
    </submittedName>
</protein>
<evidence type="ECO:0000313" key="7">
    <source>
        <dbReference type="EMBL" id="VAW30399.1"/>
    </source>
</evidence>
<dbReference type="Pfam" id="PF01940">
    <property type="entry name" value="DUF92"/>
    <property type="match status" value="1"/>
</dbReference>
<feature type="non-terminal residue" evidence="7">
    <location>
        <position position="137"/>
    </location>
</feature>
<keyword evidence="4 6" id="KW-1133">Transmembrane helix</keyword>
<dbReference type="GO" id="GO:0016301">
    <property type="term" value="F:kinase activity"/>
    <property type="evidence" value="ECO:0007669"/>
    <property type="project" value="UniProtKB-KW"/>
</dbReference>
<evidence type="ECO:0000256" key="6">
    <source>
        <dbReference type="SAM" id="Phobius"/>
    </source>
</evidence>
<keyword evidence="3 6" id="KW-0812">Transmembrane</keyword>
<keyword evidence="5 6" id="KW-0472">Membrane</keyword>
<evidence type="ECO:0000256" key="1">
    <source>
        <dbReference type="ARBA" id="ARBA00004141"/>
    </source>
</evidence>